<dbReference type="EMBL" id="JPDN02000003">
    <property type="protein sequence ID" value="PON29922.1"/>
    <property type="molecule type" value="Genomic_DNA"/>
</dbReference>
<dbReference type="Pfam" id="PF00107">
    <property type="entry name" value="ADH_zinc_N"/>
    <property type="match status" value="1"/>
</dbReference>
<dbReference type="PANTHER" id="PTHR45348">
    <property type="entry name" value="HYPOTHETICAL OXIDOREDUCTASE (EUROFUNG)"/>
    <property type="match status" value="1"/>
</dbReference>
<dbReference type="SUPFAM" id="SSF50129">
    <property type="entry name" value="GroES-like"/>
    <property type="match status" value="1"/>
</dbReference>
<gene>
    <name evidence="4" type="ORF">TGAM01_v201288</name>
</gene>
<sequence>MYKMKLVANSFRRPLASLTKPTNSPFHLRPYSITRNYIIMGAPQTSKAIIKIAPGKAAIQELPTPKVRDGHVIVKTKAVSINPTDWKSLHNDKEATIGTKLGCDFAGEVVEVGAGVSNFKVGDRIAGLSPGANILQKEDGSYGEYLLTQADVQFHNPLSDEEGATLGVSVFTVGQGLYQNLKLQLPTNPITTPTPILIYGGSTASGLWGIQFAKLSGYKVITTASPRNFDYLKSLGADAVFDYNSPTVVGDIIAAAGGELALAWDCISEGESFKISAASISPKGGKLGLLLPVNVDEVHAINPNIESAVTMAYSVFGQPFQRGLSSEGSPEDNEFANKFRDIAEPLLREGKLKAPRIEVNRGGSGLEGVLVGLEELRQGKVSGAKLIYTI</sequence>
<evidence type="ECO:0000313" key="4">
    <source>
        <dbReference type="EMBL" id="PON29922.1"/>
    </source>
</evidence>
<dbReference type="InterPro" id="IPR047122">
    <property type="entry name" value="Trans-enoyl_RdTase-like"/>
</dbReference>
<evidence type="ECO:0000256" key="1">
    <source>
        <dbReference type="ARBA" id="ARBA00008072"/>
    </source>
</evidence>
<dbReference type="InterPro" id="IPR013149">
    <property type="entry name" value="ADH-like_C"/>
</dbReference>
<evidence type="ECO:0000256" key="2">
    <source>
        <dbReference type="ARBA" id="ARBA00023002"/>
    </source>
</evidence>
<protein>
    <recommendedName>
        <fullName evidence="3">Enoyl reductase (ER) domain-containing protein</fullName>
    </recommendedName>
</protein>
<dbReference type="Proteomes" id="UP000054821">
    <property type="component" value="Unassembled WGS sequence"/>
</dbReference>
<dbReference type="Pfam" id="PF08240">
    <property type="entry name" value="ADH_N"/>
    <property type="match status" value="1"/>
</dbReference>
<proteinExistence type="inferred from homology"/>
<dbReference type="SMART" id="SM00829">
    <property type="entry name" value="PKS_ER"/>
    <property type="match status" value="1"/>
</dbReference>
<comment type="similarity">
    <text evidence="1">Belongs to the zinc-containing alcohol dehydrogenase family.</text>
</comment>
<dbReference type="Gene3D" id="3.40.50.720">
    <property type="entry name" value="NAD(P)-binding Rossmann-like Domain"/>
    <property type="match status" value="1"/>
</dbReference>
<dbReference type="InterPro" id="IPR011032">
    <property type="entry name" value="GroES-like_sf"/>
</dbReference>
<dbReference type="GeneID" id="29989199"/>
<keyword evidence="5" id="KW-1185">Reference proteome</keyword>
<organism evidence="4 5">
    <name type="scientific">Trichoderma gamsii</name>
    <dbReference type="NCBI Taxonomy" id="398673"/>
    <lineage>
        <taxon>Eukaryota</taxon>
        <taxon>Fungi</taxon>
        <taxon>Dikarya</taxon>
        <taxon>Ascomycota</taxon>
        <taxon>Pezizomycotina</taxon>
        <taxon>Sordariomycetes</taxon>
        <taxon>Hypocreomycetidae</taxon>
        <taxon>Hypocreales</taxon>
        <taxon>Hypocreaceae</taxon>
        <taxon>Trichoderma</taxon>
    </lineage>
</organism>
<dbReference type="InterPro" id="IPR036291">
    <property type="entry name" value="NAD(P)-bd_dom_sf"/>
</dbReference>
<dbReference type="Gene3D" id="3.90.180.10">
    <property type="entry name" value="Medium-chain alcohol dehydrogenases, catalytic domain"/>
    <property type="match status" value="1"/>
</dbReference>
<reference evidence="4 5" key="1">
    <citation type="journal article" date="2016" name="Genome Announc.">
        <title>Draft Whole-Genome Sequence of Trichoderma gamsii T6085, a Promising Biocontrol Agent of Fusarium Head Blight on Wheat.</title>
        <authorList>
            <person name="Baroncelli R."/>
            <person name="Zapparata A."/>
            <person name="Piaggeschi G."/>
            <person name="Sarrocco S."/>
            <person name="Vannacci G."/>
        </authorList>
    </citation>
    <scope>NUCLEOTIDE SEQUENCE [LARGE SCALE GENOMIC DNA]</scope>
    <source>
        <strain evidence="4 5">T6085</strain>
    </source>
</reference>
<evidence type="ECO:0000259" key="3">
    <source>
        <dbReference type="SMART" id="SM00829"/>
    </source>
</evidence>
<dbReference type="PANTHER" id="PTHR45348:SF2">
    <property type="entry name" value="ZINC-TYPE ALCOHOL DEHYDROGENASE-LIKE PROTEIN C2E1P3.01"/>
    <property type="match status" value="1"/>
</dbReference>
<name>A0A2P5A060_9HYPO</name>
<dbReference type="AlphaFoldDB" id="A0A2P5A060"/>
<keyword evidence="2" id="KW-0560">Oxidoreductase</keyword>
<accession>A0A2P5A060</accession>
<comment type="caution">
    <text evidence="4">The sequence shown here is derived from an EMBL/GenBank/DDBJ whole genome shotgun (WGS) entry which is preliminary data.</text>
</comment>
<dbReference type="InterPro" id="IPR020843">
    <property type="entry name" value="ER"/>
</dbReference>
<dbReference type="STRING" id="398673.A0A2P5A060"/>
<evidence type="ECO:0000313" key="5">
    <source>
        <dbReference type="Proteomes" id="UP000054821"/>
    </source>
</evidence>
<dbReference type="RefSeq" id="XP_018657691.2">
    <property type="nucleotide sequence ID" value="XM_018809116.2"/>
</dbReference>
<feature type="domain" description="Enoyl reductase (ER)" evidence="3">
    <location>
        <begin position="55"/>
        <end position="387"/>
    </location>
</feature>
<dbReference type="GO" id="GO:0016651">
    <property type="term" value="F:oxidoreductase activity, acting on NAD(P)H"/>
    <property type="evidence" value="ECO:0007669"/>
    <property type="project" value="InterPro"/>
</dbReference>
<dbReference type="CDD" id="cd08249">
    <property type="entry name" value="enoyl_reductase_like"/>
    <property type="match status" value="1"/>
</dbReference>
<dbReference type="SUPFAM" id="SSF51735">
    <property type="entry name" value="NAD(P)-binding Rossmann-fold domains"/>
    <property type="match status" value="1"/>
</dbReference>
<dbReference type="InterPro" id="IPR013154">
    <property type="entry name" value="ADH-like_N"/>
</dbReference>